<dbReference type="InParanoid" id="B7QKC5"/>
<name>B7QKC5_IXOSC</name>
<evidence type="ECO:0000313" key="3">
    <source>
        <dbReference type="Proteomes" id="UP000001555"/>
    </source>
</evidence>
<reference evidence="2" key="2">
    <citation type="submission" date="2020-05" db="UniProtKB">
        <authorList>
            <consortium name="EnsemblMetazoa"/>
        </authorList>
    </citation>
    <scope>IDENTIFICATION</scope>
    <source>
        <strain evidence="2">wikel</strain>
    </source>
</reference>
<sequence>MIAMLVRARETHNTQCVHVYHIDPTERGNSRKPILKLSEMLHKNNPRLLVRSRTLSINRAARFGTGPKDLSRQRIQSLGKTMAIISVYSRFIQGLRGRHESASTCPLP</sequence>
<keyword evidence="3" id="KW-1185">Reference proteome</keyword>
<dbReference type="EnsemblMetazoa" id="ISCW014982-RA">
    <property type="protein sequence ID" value="ISCW014982-PA"/>
    <property type="gene ID" value="ISCW014982"/>
</dbReference>
<reference evidence="1 3" key="1">
    <citation type="submission" date="2008-03" db="EMBL/GenBank/DDBJ databases">
        <title>Annotation of Ixodes scapularis.</title>
        <authorList>
            <consortium name="Ixodes scapularis Genome Project Consortium"/>
            <person name="Caler E."/>
            <person name="Hannick L.I."/>
            <person name="Bidwell S."/>
            <person name="Joardar V."/>
            <person name="Thiagarajan M."/>
            <person name="Amedeo P."/>
            <person name="Galinsky K.J."/>
            <person name="Schobel S."/>
            <person name="Inman J."/>
            <person name="Hostetler J."/>
            <person name="Miller J."/>
            <person name="Hammond M."/>
            <person name="Megy K."/>
            <person name="Lawson D."/>
            <person name="Kodira C."/>
            <person name="Sutton G."/>
            <person name="Meyer J."/>
            <person name="Hill C.A."/>
            <person name="Birren B."/>
            <person name="Nene V."/>
            <person name="Collins F."/>
            <person name="Alarcon-Chaidez F."/>
            <person name="Wikel S."/>
            <person name="Strausberg R."/>
        </authorList>
    </citation>
    <scope>NUCLEOTIDE SEQUENCE [LARGE SCALE GENOMIC DNA]</scope>
    <source>
        <strain evidence="3">Wikel</strain>
        <strain evidence="1">Wikel colony</strain>
    </source>
</reference>
<dbReference type="HOGENOM" id="CLU_2199859_0_0_1"/>
<dbReference type="VEuPathDB" id="VectorBase:ISCI014982"/>
<evidence type="ECO:0000313" key="2">
    <source>
        <dbReference type="EnsemblMetazoa" id="ISCW014982-PA"/>
    </source>
</evidence>
<protein>
    <submittedName>
        <fullName evidence="1 2">Uncharacterized protein</fullName>
    </submittedName>
</protein>
<dbReference type="Proteomes" id="UP000001555">
    <property type="component" value="Unassembled WGS sequence"/>
</dbReference>
<evidence type="ECO:0000313" key="1">
    <source>
        <dbReference type="EMBL" id="EEC19297.1"/>
    </source>
</evidence>
<proteinExistence type="predicted"/>
<dbReference type="EMBL" id="ABJB010573889">
    <property type="status" value="NOT_ANNOTATED_CDS"/>
    <property type="molecule type" value="Genomic_DNA"/>
</dbReference>
<organism>
    <name type="scientific">Ixodes scapularis</name>
    <name type="common">Black-legged tick</name>
    <name type="synonym">Deer tick</name>
    <dbReference type="NCBI Taxonomy" id="6945"/>
    <lineage>
        <taxon>Eukaryota</taxon>
        <taxon>Metazoa</taxon>
        <taxon>Ecdysozoa</taxon>
        <taxon>Arthropoda</taxon>
        <taxon>Chelicerata</taxon>
        <taxon>Arachnida</taxon>
        <taxon>Acari</taxon>
        <taxon>Parasitiformes</taxon>
        <taxon>Ixodida</taxon>
        <taxon>Ixodoidea</taxon>
        <taxon>Ixodidae</taxon>
        <taxon>Ixodinae</taxon>
        <taxon>Ixodes</taxon>
    </lineage>
</organism>
<dbReference type="AlphaFoldDB" id="B7QKC5"/>
<dbReference type="PaxDb" id="6945-B7QKC5"/>
<gene>
    <name evidence="1" type="ORF">IscW_ISCW014982</name>
</gene>
<dbReference type="EMBL" id="DS958924">
    <property type="protein sequence ID" value="EEC19297.1"/>
    <property type="molecule type" value="Genomic_DNA"/>
</dbReference>
<accession>B7QKC5</accession>
<dbReference type="VEuPathDB" id="VectorBase:ISCW014982"/>